<comment type="caution">
    <text evidence="1">The sequence shown here is derived from an EMBL/GenBank/DDBJ whole genome shotgun (WGS) entry which is preliminary data.</text>
</comment>
<sequence>MTGTHAPSVLLTVSGTRRDTVPAVETLRDMARAHGVRAGFVIVPRGSGWRLGDDDATLELLHDSAARGHELLLGGLGEPVDDFRRIGHHEARLRLTAAGRQLGALGLRPEVVAPVRWQVSAPALSAARDLGYRTAADAYEVHGLRDGTRWGVRVLALGEGFGAAPWWRRTVVTSARRLIDRRHDLRLSVAASHAGSGRVVEALDRVLGDAAAAGYRSPGYGGFRGCAGAVAA</sequence>
<organism evidence="1 3">
    <name type="scientific">Corynebacterium bovis</name>
    <dbReference type="NCBI Taxonomy" id="36808"/>
    <lineage>
        <taxon>Bacteria</taxon>
        <taxon>Bacillati</taxon>
        <taxon>Actinomycetota</taxon>
        <taxon>Actinomycetes</taxon>
        <taxon>Mycobacteriales</taxon>
        <taxon>Corynebacteriaceae</taxon>
        <taxon>Corynebacterium</taxon>
    </lineage>
</organism>
<gene>
    <name evidence="2" type="ORF">CXF42_00880</name>
    <name evidence="1" type="ORF">CXF48_02295</name>
</gene>
<evidence type="ECO:0000313" key="2">
    <source>
        <dbReference type="EMBL" id="RRQ05706.1"/>
    </source>
</evidence>
<protein>
    <submittedName>
        <fullName evidence="1">DUF2334 domain-containing protein</fullName>
    </submittedName>
</protein>
<reference evidence="3 4" key="1">
    <citation type="submission" date="2018-01" db="EMBL/GenBank/DDBJ databases">
        <title>Twenty Corynebacterium bovis Genomes.</title>
        <authorList>
            <person name="Gulvik C.A."/>
        </authorList>
    </citation>
    <scope>NUCLEOTIDE SEQUENCE [LARGE SCALE GENOMIC DNA]</scope>
    <source>
        <strain evidence="2 4">16-2004</strain>
        <strain evidence="1 3">F6900</strain>
    </source>
</reference>
<dbReference type="Proteomes" id="UP000276526">
    <property type="component" value="Unassembled WGS sequence"/>
</dbReference>
<dbReference type="RefSeq" id="WP_125172539.1">
    <property type="nucleotide sequence ID" value="NZ_CP066067.1"/>
</dbReference>
<dbReference type="OrthoDB" id="5242819at2"/>
<dbReference type="InterPro" id="IPR011330">
    <property type="entry name" value="Glyco_hydro/deAcase_b/a-brl"/>
</dbReference>
<dbReference type="GeneID" id="60809419"/>
<dbReference type="AlphaFoldDB" id="A0A3R8VZC9"/>
<dbReference type="EMBL" id="PQNK01000003">
    <property type="protein sequence ID" value="RRO87389.1"/>
    <property type="molecule type" value="Genomic_DNA"/>
</dbReference>
<dbReference type="GO" id="GO:0005975">
    <property type="term" value="P:carbohydrate metabolic process"/>
    <property type="evidence" value="ECO:0007669"/>
    <property type="project" value="InterPro"/>
</dbReference>
<accession>A0A3R8VZC9</accession>
<dbReference type="SUPFAM" id="SSF88713">
    <property type="entry name" value="Glycoside hydrolase/deacetylase"/>
    <property type="match status" value="1"/>
</dbReference>
<dbReference type="Proteomes" id="UP000278422">
    <property type="component" value="Unassembled WGS sequence"/>
</dbReference>
<evidence type="ECO:0000313" key="4">
    <source>
        <dbReference type="Proteomes" id="UP000278422"/>
    </source>
</evidence>
<dbReference type="EMBL" id="PQNQ01000001">
    <property type="protein sequence ID" value="RRQ05706.1"/>
    <property type="molecule type" value="Genomic_DNA"/>
</dbReference>
<proteinExistence type="predicted"/>
<keyword evidence="4" id="KW-1185">Reference proteome</keyword>
<evidence type="ECO:0000313" key="1">
    <source>
        <dbReference type="EMBL" id="RRO87389.1"/>
    </source>
</evidence>
<name>A0A3R8VZC9_9CORY</name>
<evidence type="ECO:0000313" key="3">
    <source>
        <dbReference type="Proteomes" id="UP000276526"/>
    </source>
</evidence>
<dbReference type="Gene3D" id="3.20.20.370">
    <property type="entry name" value="Glycoside hydrolase/deacetylase"/>
    <property type="match status" value="1"/>
</dbReference>